<dbReference type="KEGG" id="rlc:K227x_46850"/>
<keyword evidence="2" id="KW-1185">Reference proteome</keyword>
<dbReference type="EMBL" id="CP036525">
    <property type="protein sequence ID" value="QDT06276.1"/>
    <property type="molecule type" value="Genomic_DNA"/>
</dbReference>
<dbReference type="PANTHER" id="PTHR43861">
    <property type="entry name" value="TRANS-ACONITATE 2-METHYLTRANSFERASE-RELATED"/>
    <property type="match status" value="1"/>
</dbReference>
<keyword evidence="1" id="KW-0808">Transferase</keyword>
<reference evidence="1 2" key="1">
    <citation type="submission" date="2019-02" db="EMBL/GenBank/DDBJ databases">
        <title>Deep-cultivation of Planctomycetes and their phenomic and genomic characterization uncovers novel biology.</title>
        <authorList>
            <person name="Wiegand S."/>
            <person name="Jogler M."/>
            <person name="Boedeker C."/>
            <person name="Pinto D."/>
            <person name="Vollmers J."/>
            <person name="Rivas-Marin E."/>
            <person name="Kohn T."/>
            <person name="Peeters S.H."/>
            <person name="Heuer A."/>
            <person name="Rast P."/>
            <person name="Oberbeckmann S."/>
            <person name="Bunk B."/>
            <person name="Jeske O."/>
            <person name="Meyerdierks A."/>
            <person name="Storesund J.E."/>
            <person name="Kallscheuer N."/>
            <person name="Luecker S."/>
            <person name="Lage O.M."/>
            <person name="Pohl T."/>
            <person name="Merkel B.J."/>
            <person name="Hornburger P."/>
            <person name="Mueller R.-W."/>
            <person name="Bruemmer F."/>
            <person name="Labrenz M."/>
            <person name="Spormann A.M."/>
            <person name="Op den Camp H."/>
            <person name="Overmann J."/>
            <person name="Amann R."/>
            <person name="Jetten M.S.M."/>
            <person name="Mascher T."/>
            <person name="Medema M.H."/>
            <person name="Devos D.P."/>
            <person name="Kaster A.-K."/>
            <person name="Ovreas L."/>
            <person name="Rohde M."/>
            <person name="Galperin M.Y."/>
            <person name="Jogler C."/>
        </authorList>
    </citation>
    <scope>NUCLEOTIDE SEQUENCE [LARGE SCALE GENOMIC DNA]</scope>
    <source>
        <strain evidence="1 2">K22_7</strain>
    </source>
</reference>
<evidence type="ECO:0000313" key="2">
    <source>
        <dbReference type="Proteomes" id="UP000318538"/>
    </source>
</evidence>
<organism evidence="1 2">
    <name type="scientific">Rubripirellula lacrimiformis</name>
    <dbReference type="NCBI Taxonomy" id="1930273"/>
    <lineage>
        <taxon>Bacteria</taxon>
        <taxon>Pseudomonadati</taxon>
        <taxon>Planctomycetota</taxon>
        <taxon>Planctomycetia</taxon>
        <taxon>Pirellulales</taxon>
        <taxon>Pirellulaceae</taxon>
        <taxon>Rubripirellula</taxon>
    </lineage>
</organism>
<accession>A0A517NGL1</accession>
<dbReference type="GO" id="GO:0032259">
    <property type="term" value="P:methylation"/>
    <property type="evidence" value="ECO:0007669"/>
    <property type="project" value="UniProtKB-KW"/>
</dbReference>
<sequence length="253" mass="28677">MLDLCDAVSYHFLRRCFPGKRQVSNSRGAHLTGYPERLKNIIGDRRWQSLKSQMVVDFGCGHGDGAIHLASEGFTNVAGIDIRECVLDDARQRAVEAGFADRCHFATSLPETRADVVISMDAFEHFADPAGVLQSMSNLLDPGGQVIVSFGPTWYHPRGGHLFAPFPWAHLVFSESALCQWRRDFRDDGAMRFAEVDGGLNQMTIARFERIVEDSPFKVEWMIARPIDAVRWLHHRWTREFLTSIVDCVLVKR</sequence>
<dbReference type="InterPro" id="IPR029063">
    <property type="entry name" value="SAM-dependent_MTases_sf"/>
</dbReference>
<dbReference type="Proteomes" id="UP000318538">
    <property type="component" value="Chromosome"/>
</dbReference>
<dbReference type="Gene3D" id="3.40.50.150">
    <property type="entry name" value="Vaccinia Virus protein VP39"/>
    <property type="match status" value="1"/>
</dbReference>
<dbReference type="SUPFAM" id="SSF53335">
    <property type="entry name" value="S-adenosyl-L-methionine-dependent methyltransferases"/>
    <property type="match status" value="1"/>
</dbReference>
<dbReference type="RefSeq" id="WP_145172811.1">
    <property type="nucleotide sequence ID" value="NZ_CP036525.1"/>
</dbReference>
<dbReference type="Pfam" id="PF13489">
    <property type="entry name" value="Methyltransf_23"/>
    <property type="match status" value="1"/>
</dbReference>
<dbReference type="OrthoDB" id="272052at2"/>
<keyword evidence="1" id="KW-0489">Methyltransferase</keyword>
<proteinExistence type="predicted"/>
<gene>
    <name evidence="1" type="primary">rebM_2</name>
    <name evidence="1" type="ORF">K227x_46850</name>
</gene>
<evidence type="ECO:0000313" key="1">
    <source>
        <dbReference type="EMBL" id="QDT06276.1"/>
    </source>
</evidence>
<dbReference type="AlphaFoldDB" id="A0A517NGL1"/>
<name>A0A517NGL1_9BACT</name>
<dbReference type="GO" id="GO:0102082">
    <property type="term" value="F:demethylrebeccamycin--D-glucose O-methyltransferase activity"/>
    <property type="evidence" value="ECO:0007669"/>
    <property type="project" value="UniProtKB-EC"/>
</dbReference>
<dbReference type="EC" id="2.1.1.164" evidence="1"/>
<protein>
    <submittedName>
        <fullName evidence="1">Demethylrebeccamycin-D-glucose O-methyltransferase</fullName>
        <ecNumber evidence="1">2.1.1.164</ecNumber>
    </submittedName>
</protein>
<dbReference type="CDD" id="cd02440">
    <property type="entry name" value="AdoMet_MTases"/>
    <property type="match status" value="1"/>
</dbReference>